<proteinExistence type="predicted"/>
<accession>A0A285TAX6</accession>
<protein>
    <submittedName>
        <fullName evidence="2">Uncharacterized protein</fullName>
    </submittedName>
</protein>
<dbReference type="EMBL" id="OBMQ01000010">
    <property type="protein sequence ID" value="SOC18193.1"/>
    <property type="molecule type" value="Genomic_DNA"/>
</dbReference>
<feature type="transmembrane region" description="Helical" evidence="1">
    <location>
        <begin position="104"/>
        <end position="125"/>
    </location>
</feature>
<reference evidence="3" key="1">
    <citation type="submission" date="2017-08" db="EMBL/GenBank/DDBJ databases">
        <authorList>
            <person name="Varghese N."/>
            <person name="Submissions S."/>
        </authorList>
    </citation>
    <scope>NUCLEOTIDE SEQUENCE [LARGE SCALE GENOMIC DNA]</scope>
    <source>
        <strain evidence="3">JC22</strain>
    </source>
</reference>
<dbReference type="AlphaFoldDB" id="A0A285TAX6"/>
<keyword evidence="3" id="KW-1185">Reference proteome</keyword>
<gene>
    <name evidence="2" type="ORF">SAMN05880501_11061</name>
</gene>
<keyword evidence="1" id="KW-1133">Transmembrane helix</keyword>
<organism evidence="2 3">
    <name type="scientific">Ureibacillus xyleni</name>
    <dbReference type="NCBI Taxonomy" id="614648"/>
    <lineage>
        <taxon>Bacteria</taxon>
        <taxon>Bacillati</taxon>
        <taxon>Bacillota</taxon>
        <taxon>Bacilli</taxon>
        <taxon>Bacillales</taxon>
        <taxon>Caryophanaceae</taxon>
        <taxon>Ureibacillus</taxon>
    </lineage>
</organism>
<keyword evidence="1" id="KW-0812">Transmembrane</keyword>
<dbReference type="OrthoDB" id="2679428at2"/>
<dbReference type="Pfam" id="PF17329">
    <property type="entry name" value="DUF5367"/>
    <property type="match status" value="1"/>
</dbReference>
<feature type="transmembrane region" description="Helical" evidence="1">
    <location>
        <begin position="12"/>
        <end position="31"/>
    </location>
</feature>
<sequence>MKNFLKPLIFGLFVWFFATMFFVFLGKYVLITPGEEGYFVSLIILLLGTGILLYFTTKIYMLFDKTKYGPLKFGLIGTIIGLTLDTLSLSNYEIIFEKLETSQVISFAAWMCCAYALYIVIPLIINLKVEQTNKLNIFKLDYKKRMG</sequence>
<keyword evidence="1" id="KW-0472">Membrane</keyword>
<dbReference type="InterPro" id="IPR020509">
    <property type="entry name" value="Uncharacterised_YnzE"/>
</dbReference>
<feature type="transmembrane region" description="Helical" evidence="1">
    <location>
        <begin position="37"/>
        <end position="61"/>
    </location>
</feature>
<dbReference type="RefSeq" id="WP_097074291.1">
    <property type="nucleotide sequence ID" value="NZ_OBMQ01000010.1"/>
</dbReference>
<evidence type="ECO:0000313" key="2">
    <source>
        <dbReference type="EMBL" id="SOC18193.1"/>
    </source>
</evidence>
<evidence type="ECO:0000256" key="1">
    <source>
        <dbReference type="SAM" id="Phobius"/>
    </source>
</evidence>
<name>A0A285TAX6_9BACL</name>
<dbReference type="Proteomes" id="UP000219636">
    <property type="component" value="Unassembled WGS sequence"/>
</dbReference>
<feature type="transmembrane region" description="Helical" evidence="1">
    <location>
        <begin position="73"/>
        <end position="92"/>
    </location>
</feature>
<evidence type="ECO:0000313" key="3">
    <source>
        <dbReference type="Proteomes" id="UP000219636"/>
    </source>
</evidence>